<proteinExistence type="predicted"/>
<name>A0A2P5FZL2_TREOI</name>
<keyword evidence="1" id="KW-0175">Coiled coil</keyword>
<dbReference type="Proteomes" id="UP000237000">
    <property type="component" value="Unassembled WGS sequence"/>
</dbReference>
<gene>
    <name evidence="2" type="ORF">TorRG33x02_012870</name>
</gene>
<evidence type="ECO:0000256" key="1">
    <source>
        <dbReference type="SAM" id="Coils"/>
    </source>
</evidence>
<dbReference type="Gene3D" id="1.20.5.1160">
    <property type="entry name" value="Vasodilator-stimulated phosphoprotein"/>
    <property type="match status" value="1"/>
</dbReference>
<evidence type="ECO:0000313" key="2">
    <source>
        <dbReference type="EMBL" id="POO03226.1"/>
    </source>
</evidence>
<feature type="coiled-coil region" evidence="1">
    <location>
        <begin position="48"/>
        <end position="109"/>
    </location>
</feature>
<keyword evidence="3" id="KW-1185">Reference proteome</keyword>
<dbReference type="InParanoid" id="A0A2P5FZL2"/>
<evidence type="ECO:0000313" key="3">
    <source>
        <dbReference type="Proteomes" id="UP000237000"/>
    </source>
</evidence>
<dbReference type="EMBL" id="JXTC01000003">
    <property type="protein sequence ID" value="POO03226.1"/>
    <property type="molecule type" value="Genomic_DNA"/>
</dbReference>
<protein>
    <recommendedName>
        <fullName evidence="4">Protein At-4/1</fullName>
    </recommendedName>
</protein>
<reference evidence="3" key="1">
    <citation type="submission" date="2016-06" db="EMBL/GenBank/DDBJ databases">
        <title>Parallel loss of symbiosis genes in relatives of nitrogen-fixing non-legume Parasponia.</title>
        <authorList>
            <person name="Van Velzen R."/>
            <person name="Holmer R."/>
            <person name="Bu F."/>
            <person name="Rutten L."/>
            <person name="Van Zeijl A."/>
            <person name="Liu W."/>
            <person name="Santuari L."/>
            <person name="Cao Q."/>
            <person name="Sharma T."/>
            <person name="Shen D."/>
            <person name="Roswanjaya Y."/>
            <person name="Wardhani T."/>
            <person name="Kalhor M.S."/>
            <person name="Jansen J."/>
            <person name="Van den Hoogen J."/>
            <person name="Gungor B."/>
            <person name="Hartog M."/>
            <person name="Hontelez J."/>
            <person name="Verver J."/>
            <person name="Yang W.-C."/>
            <person name="Schijlen E."/>
            <person name="Repin R."/>
            <person name="Schilthuizen M."/>
            <person name="Schranz E."/>
            <person name="Heidstra R."/>
            <person name="Miyata K."/>
            <person name="Fedorova E."/>
            <person name="Kohlen W."/>
            <person name="Bisseling T."/>
            <person name="Smit S."/>
            <person name="Geurts R."/>
        </authorList>
    </citation>
    <scope>NUCLEOTIDE SEQUENCE [LARGE SCALE GENOMIC DNA]</scope>
    <source>
        <strain evidence="3">cv. RG33-2</strain>
    </source>
</reference>
<dbReference type="OrthoDB" id="1932629at2759"/>
<feature type="coiled-coil region" evidence="1">
    <location>
        <begin position="153"/>
        <end position="187"/>
    </location>
</feature>
<accession>A0A2P5FZL2</accession>
<comment type="caution">
    <text evidence="2">The sequence shown here is derived from an EMBL/GenBank/DDBJ whole genome shotgun (WGS) entry which is preliminary data.</text>
</comment>
<sequence>MAGSGSGTTDEEMDSLLSTFDHIQEDFKSGLREIQRLKWTSDGEIKNREALELACKSLKQENERLNKLYTESLNTLVDQELREARESVEQEFAKKIADLEARIRGLLLEKATNEAVVSQLRQDLEAHKSHIQYLAGRLERVHLNLESKYELEIKGLRDCITSEQEEKNELNKKLQHLEKELLFFRSKHAKQQPYTTLNSHVETLLKNNVESGKESKILKRKLPNLEKD</sequence>
<evidence type="ECO:0008006" key="4">
    <source>
        <dbReference type="Google" id="ProtNLM"/>
    </source>
</evidence>
<organism evidence="2 3">
    <name type="scientific">Trema orientale</name>
    <name type="common">Charcoal tree</name>
    <name type="synonym">Celtis orientalis</name>
    <dbReference type="NCBI Taxonomy" id="63057"/>
    <lineage>
        <taxon>Eukaryota</taxon>
        <taxon>Viridiplantae</taxon>
        <taxon>Streptophyta</taxon>
        <taxon>Embryophyta</taxon>
        <taxon>Tracheophyta</taxon>
        <taxon>Spermatophyta</taxon>
        <taxon>Magnoliopsida</taxon>
        <taxon>eudicotyledons</taxon>
        <taxon>Gunneridae</taxon>
        <taxon>Pentapetalae</taxon>
        <taxon>rosids</taxon>
        <taxon>fabids</taxon>
        <taxon>Rosales</taxon>
        <taxon>Cannabaceae</taxon>
        <taxon>Trema</taxon>
    </lineage>
</organism>
<dbReference type="AlphaFoldDB" id="A0A2P5FZL2"/>